<comment type="caution">
    <text evidence="1">The sequence shown here is derived from an EMBL/GenBank/DDBJ whole genome shotgun (WGS) entry which is preliminary data.</text>
</comment>
<accession>A0A2I0JBX4</accession>
<protein>
    <submittedName>
        <fullName evidence="1">Uncharacterized protein</fullName>
    </submittedName>
</protein>
<proteinExistence type="predicted"/>
<evidence type="ECO:0000313" key="2">
    <source>
        <dbReference type="Proteomes" id="UP000233551"/>
    </source>
</evidence>
<dbReference type="EMBL" id="PGOL01001841">
    <property type="protein sequence ID" value="PKI53751.1"/>
    <property type="molecule type" value="Genomic_DNA"/>
</dbReference>
<organism evidence="1 2">
    <name type="scientific">Punica granatum</name>
    <name type="common">Pomegranate</name>
    <dbReference type="NCBI Taxonomy" id="22663"/>
    <lineage>
        <taxon>Eukaryota</taxon>
        <taxon>Viridiplantae</taxon>
        <taxon>Streptophyta</taxon>
        <taxon>Embryophyta</taxon>
        <taxon>Tracheophyta</taxon>
        <taxon>Spermatophyta</taxon>
        <taxon>Magnoliopsida</taxon>
        <taxon>eudicotyledons</taxon>
        <taxon>Gunneridae</taxon>
        <taxon>Pentapetalae</taxon>
        <taxon>rosids</taxon>
        <taxon>malvids</taxon>
        <taxon>Myrtales</taxon>
        <taxon>Lythraceae</taxon>
        <taxon>Punica</taxon>
    </lineage>
</organism>
<gene>
    <name evidence="1" type="ORF">CRG98_025881</name>
</gene>
<sequence>MGDSVNKINKNAKRVGLLREDWAGLDRTGLLEFGLGCSWAGLDGCRWAGPDDWAGPLLDRTDCWSGQARTVLVAPGIPWTGREYSSESELRESRGRVEGSARESVRARGGRKSWGVELWEELRVRLGIWAVGSTQNGLELRESGVRKRVCELWAKTNVRVEGGLGRGRAAGSWSESELRVFERIRELWVVISFERKCWS</sequence>
<dbReference type="Proteomes" id="UP000233551">
    <property type="component" value="Unassembled WGS sequence"/>
</dbReference>
<dbReference type="AlphaFoldDB" id="A0A2I0JBX4"/>
<reference evidence="1 2" key="1">
    <citation type="submission" date="2017-11" db="EMBL/GenBank/DDBJ databases">
        <title>De-novo sequencing of pomegranate (Punica granatum L.) genome.</title>
        <authorList>
            <person name="Akparov Z."/>
            <person name="Amiraslanov A."/>
            <person name="Hajiyeva S."/>
            <person name="Abbasov M."/>
            <person name="Kaur K."/>
            <person name="Hamwieh A."/>
            <person name="Solovyev V."/>
            <person name="Salamov A."/>
            <person name="Braich B."/>
            <person name="Kosarev P."/>
            <person name="Mahmoud A."/>
            <person name="Hajiyev E."/>
            <person name="Babayeva S."/>
            <person name="Izzatullayeva V."/>
            <person name="Mammadov A."/>
            <person name="Mammadov A."/>
            <person name="Sharifova S."/>
            <person name="Ojaghi J."/>
            <person name="Eynullazada K."/>
            <person name="Bayramov B."/>
            <person name="Abdulazimova A."/>
            <person name="Shahmuradov I."/>
        </authorList>
    </citation>
    <scope>NUCLEOTIDE SEQUENCE [LARGE SCALE GENOMIC DNA]</scope>
    <source>
        <strain evidence="2">cv. AG2017</strain>
        <tissue evidence="1">Leaf</tissue>
    </source>
</reference>
<keyword evidence="2" id="KW-1185">Reference proteome</keyword>
<evidence type="ECO:0000313" key="1">
    <source>
        <dbReference type="EMBL" id="PKI53751.1"/>
    </source>
</evidence>
<name>A0A2I0JBX4_PUNGR</name>